<reference evidence="2" key="1">
    <citation type="submission" date="2025-08" db="UniProtKB">
        <authorList>
            <consortium name="RefSeq"/>
        </authorList>
    </citation>
    <scope>IDENTIFICATION</scope>
    <source>
        <tissue evidence="2">Whole insect</tissue>
    </source>
</reference>
<accession>A0A6P7GSB0</accession>
<dbReference type="GO" id="GO:0005975">
    <property type="term" value="P:carbohydrate metabolic process"/>
    <property type="evidence" value="ECO:0007669"/>
    <property type="project" value="InterPro"/>
</dbReference>
<feature type="domain" description="GH18" evidence="1">
    <location>
        <begin position="4"/>
        <end position="146"/>
    </location>
</feature>
<gene>
    <name evidence="2" type="primary">LOC114345824</name>
</gene>
<dbReference type="InterPro" id="IPR001223">
    <property type="entry name" value="Glyco_hydro18_cat"/>
</dbReference>
<evidence type="ECO:0000259" key="1">
    <source>
        <dbReference type="Pfam" id="PF00704"/>
    </source>
</evidence>
<dbReference type="InterPro" id="IPR017853">
    <property type="entry name" value="GH"/>
</dbReference>
<dbReference type="AlphaFoldDB" id="A0A6P7GSB0"/>
<name>A0A6P7GSB0_DIAVI</name>
<dbReference type="InterPro" id="IPR029070">
    <property type="entry name" value="Chitinase_insertion_sf"/>
</dbReference>
<evidence type="ECO:0000313" key="2">
    <source>
        <dbReference type="RefSeq" id="XP_028152424.1"/>
    </source>
</evidence>
<dbReference type="Gene3D" id="3.20.20.80">
    <property type="entry name" value="Glycosidases"/>
    <property type="match status" value="1"/>
</dbReference>
<organism evidence="2">
    <name type="scientific">Diabrotica virgifera virgifera</name>
    <name type="common">western corn rootworm</name>
    <dbReference type="NCBI Taxonomy" id="50390"/>
    <lineage>
        <taxon>Eukaryota</taxon>
        <taxon>Metazoa</taxon>
        <taxon>Ecdysozoa</taxon>
        <taxon>Arthropoda</taxon>
        <taxon>Hexapoda</taxon>
        <taxon>Insecta</taxon>
        <taxon>Pterygota</taxon>
        <taxon>Neoptera</taxon>
        <taxon>Endopterygota</taxon>
        <taxon>Coleoptera</taxon>
        <taxon>Polyphaga</taxon>
        <taxon>Cucujiformia</taxon>
        <taxon>Chrysomeloidea</taxon>
        <taxon>Chrysomelidae</taxon>
        <taxon>Galerucinae</taxon>
        <taxon>Diabroticina</taxon>
        <taxon>Diabroticites</taxon>
        <taxon>Diabrotica</taxon>
    </lineage>
</organism>
<sequence>MDSIVDWVTIKTFDVYNILLSEVENTTVYTFPKDYDWKKEDLNREAIIRSWLGAGLSKNKLIMGFDLYGIKFTFQDGTQSNRKDQLRIDRVRYDEICPDLLDYYQTHFGTKRDLNTETTFVDMYNYNQLLGWNDAYSTFSKVSYYKLYPVLKPGGGNSKARFTPKKVSIEKSPRYSFLVYYVGFDCI</sequence>
<dbReference type="RefSeq" id="XP_028152424.1">
    <property type="nucleotide sequence ID" value="XM_028296623.1"/>
</dbReference>
<dbReference type="Gene3D" id="3.10.50.10">
    <property type="match status" value="1"/>
</dbReference>
<dbReference type="SUPFAM" id="SSF51445">
    <property type="entry name" value="(Trans)glycosidases"/>
    <property type="match status" value="1"/>
</dbReference>
<dbReference type="InParanoid" id="A0A6P7GSB0"/>
<protein>
    <submittedName>
        <fullName evidence="2">Uncharacterized protein LOC114345824</fullName>
    </submittedName>
</protein>
<proteinExistence type="predicted"/>
<dbReference type="Pfam" id="PF00704">
    <property type="entry name" value="Glyco_hydro_18"/>
    <property type="match status" value="1"/>
</dbReference>